<protein>
    <recommendedName>
        <fullName evidence="1">cyclic-guanylate-specific phosphodiesterase</fullName>
        <ecNumber evidence="1">3.1.4.52</ecNumber>
    </recommendedName>
</protein>
<dbReference type="EC" id="3.1.4.52" evidence="1"/>
<dbReference type="InterPro" id="IPR029787">
    <property type="entry name" value="Nucleotide_cyclase"/>
</dbReference>
<evidence type="ECO:0000259" key="4">
    <source>
        <dbReference type="PROSITE" id="PS50887"/>
    </source>
</evidence>
<dbReference type="CDD" id="cd01949">
    <property type="entry name" value="GGDEF"/>
    <property type="match status" value="1"/>
</dbReference>
<dbReference type="InterPro" id="IPR035919">
    <property type="entry name" value="EAL_sf"/>
</dbReference>
<dbReference type="Proteomes" id="UP000030856">
    <property type="component" value="Unassembled WGS sequence"/>
</dbReference>
<dbReference type="Pfam" id="PF00990">
    <property type="entry name" value="GGDEF"/>
    <property type="match status" value="1"/>
</dbReference>
<dbReference type="CDD" id="cd01948">
    <property type="entry name" value="EAL"/>
    <property type="match status" value="1"/>
</dbReference>
<evidence type="ECO:0000256" key="2">
    <source>
        <dbReference type="ARBA" id="ARBA00022636"/>
    </source>
</evidence>
<dbReference type="SMART" id="SM00052">
    <property type="entry name" value="EAL"/>
    <property type="match status" value="1"/>
</dbReference>
<dbReference type="PATRIC" id="fig|2340.3.peg.1044"/>
<dbReference type="Pfam" id="PF00563">
    <property type="entry name" value="EAL"/>
    <property type="match status" value="1"/>
</dbReference>
<dbReference type="InterPro" id="IPR000160">
    <property type="entry name" value="GGDEF_dom"/>
</dbReference>
<comment type="caution">
    <text evidence="5">The sequence shown here is derived from an EMBL/GenBank/DDBJ whole genome shotgun (WGS) entry which is preliminary data.</text>
</comment>
<dbReference type="SMART" id="SM00267">
    <property type="entry name" value="GGDEF"/>
    <property type="match status" value="1"/>
</dbReference>
<proteinExistence type="predicted"/>
<dbReference type="InterPro" id="IPR043128">
    <property type="entry name" value="Rev_trsase/Diguanyl_cyclase"/>
</dbReference>
<dbReference type="InterPro" id="IPR050706">
    <property type="entry name" value="Cyclic-di-GMP_PDE-like"/>
</dbReference>
<dbReference type="PROSITE" id="PS50883">
    <property type="entry name" value="EAL"/>
    <property type="match status" value="1"/>
</dbReference>
<dbReference type="GO" id="GO:0071111">
    <property type="term" value="F:cyclic-guanylate-specific phosphodiesterase activity"/>
    <property type="evidence" value="ECO:0007669"/>
    <property type="project" value="UniProtKB-EC"/>
</dbReference>
<feature type="domain" description="GGDEF" evidence="4">
    <location>
        <begin position="1"/>
        <end position="107"/>
    </location>
</feature>
<sequence length="385" mass="42922">MSVNRDLRSVIETVARLGGDEFIIILPELSPDKKRAADLAEKVTEKILEALNQDYKLDGNSHHSSASIGVCLFGTESITTEDLMKQADLAMYKSKSAGRNAISFYDPEMQSSVLKRTALEKDLRNAIEQQQFTLQYQPQVDINGRITGAEALLRWLCPGRGAVSPREFIPLAEETRLIIPVGEWVLETACAQLAVWAKRADMSHLKIAINVSPIQFAKADFVEQVLSTVKNTGIKPDRLKLEHTESHLLHNIEDIISKMQVLGDAGISFSLDDFGTGYSSLSYLKRLPLWQLKIDKSFVRDILTEPNDAEIAKTIVALANSLGLEVIAEGVETDSQQASLAKLGCYHYQGYLFSRSLPIKEFDAWCHEWSGNKMVKQESAQQLLI</sequence>
<dbReference type="STRING" id="2340.JV46_11790"/>
<evidence type="ECO:0000313" key="5">
    <source>
        <dbReference type="EMBL" id="KHF26530.1"/>
    </source>
</evidence>
<reference evidence="5 6" key="1">
    <citation type="journal article" date="2014" name="BMC Genomics">
        <title>The genome of the intracellular bacterium of the coastal bivalve, Solemya velum: a blueprint for thriving in and out of symbiosis.</title>
        <authorList>
            <person name="Dmytrenko O."/>
            <person name="Russell S.L."/>
            <person name="Loo W.T."/>
            <person name="Fontanez K.M."/>
            <person name="Liao L."/>
            <person name="Roeselers G."/>
            <person name="Sharma R."/>
            <person name="Stewart F.J."/>
            <person name="Newton I.L."/>
            <person name="Woyke T."/>
            <person name="Wu D."/>
            <person name="Lang J.M."/>
            <person name="Eisen J.A."/>
            <person name="Cavanaugh C.M."/>
        </authorList>
    </citation>
    <scope>NUCLEOTIDE SEQUENCE [LARGE SCALE GENOMIC DNA]</scope>
    <source>
        <strain evidence="5 6">WH</strain>
    </source>
</reference>
<dbReference type="EMBL" id="JRAA01000001">
    <property type="protein sequence ID" value="KHF26530.1"/>
    <property type="molecule type" value="Genomic_DNA"/>
</dbReference>
<dbReference type="AlphaFoldDB" id="A0A0B0HBU6"/>
<name>A0A0B0HBU6_SOVGS</name>
<dbReference type="PANTHER" id="PTHR33121">
    <property type="entry name" value="CYCLIC DI-GMP PHOSPHODIESTERASE PDEF"/>
    <property type="match status" value="1"/>
</dbReference>
<organism evidence="5 6">
    <name type="scientific">Solemya velum gill symbiont</name>
    <dbReference type="NCBI Taxonomy" id="2340"/>
    <lineage>
        <taxon>Bacteria</taxon>
        <taxon>Pseudomonadati</taxon>
        <taxon>Pseudomonadota</taxon>
        <taxon>Gammaproteobacteria</taxon>
        <taxon>sulfur-oxidizing symbionts</taxon>
    </lineage>
</organism>
<dbReference type="PANTHER" id="PTHR33121:SF70">
    <property type="entry name" value="SIGNALING PROTEIN YKOW"/>
    <property type="match status" value="1"/>
</dbReference>
<dbReference type="FunFam" id="3.20.20.450:FF:000001">
    <property type="entry name" value="Cyclic di-GMP phosphodiesterase yahA"/>
    <property type="match status" value="1"/>
</dbReference>
<evidence type="ECO:0000256" key="1">
    <source>
        <dbReference type="ARBA" id="ARBA00012282"/>
    </source>
</evidence>
<evidence type="ECO:0000259" key="3">
    <source>
        <dbReference type="PROSITE" id="PS50883"/>
    </source>
</evidence>
<feature type="domain" description="EAL" evidence="3">
    <location>
        <begin position="116"/>
        <end position="370"/>
    </location>
</feature>
<dbReference type="eggNOG" id="COG5001">
    <property type="taxonomic scope" value="Bacteria"/>
</dbReference>
<gene>
    <name evidence="5" type="ORF">JV46_11790</name>
</gene>
<evidence type="ECO:0000313" key="6">
    <source>
        <dbReference type="Proteomes" id="UP000030856"/>
    </source>
</evidence>
<dbReference type="InterPro" id="IPR001633">
    <property type="entry name" value="EAL_dom"/>
</dbReference>
<keyword evidence="2" id="KW-0973">c-di-GMP</keyword>
<accession>A0A0B0HBU6</accession>
<dbReference type="SUPFAM" id="SSF55073">
    <property type="entry name" value="Nucleotide cyclase"/>
    <property type="match status" value="1"/>
</dbReference>
<dbReference type="NCBIfam" id="TIGR00254">
    <property type="entry name" value="GGDEF"/>
    <property type="match status" value="1"/>
</dbReference>
<dbReference type="Gene3D" id="3.30.70.270">
    <property type="match status" value="1"/>
</dbReference>
<dbReference type="PROSITE" id="PS50887">
    <property type="entry name" value="GGDEF"/>
    <property type="match status" value="1"/>
</dbReference>
<dbReference type="Gene3D" id="3.20.20.450">
    <property type="entry name" value="EAL domain"/>
    <property type="match status" value="1"/>
</dbReference>
<keyword evidence="6" id="KW-1185">Reference proteome</keyword>
<dbReference type="SUPFAM" id="SSF141868">
    <property type="entry name" value="EAL domain-like"/>
    <property type="match status" value="1"/>
</dbReference>